<keyword evidence="1" id="KW-0732">Signal</keyword>
<dbReference type="AlphaFoldDB" id="A0A7J7DH77"/>
<dbReference type="PANTHER" id="PTHR31236">
    <property type="entry name" value="BURP DOMAIN PROTEIN USPL1-LIKE"/>
    <property type="match status" value="1"/>
</dbReference>
<feature type="signal peptide" evidence="1">
    <location>
        <begin position="1"/>
        <end position="27"/>
    </location>
</feature>
<dbReference type="SMART" id="SM01045">
    <property type="entry name" value="BURP"/>
    <property type="match status" value="1"/>
</dbReference>
<evidence type="ECO:0000313" key="3">
    <source>
        <dbReference type="EMBL" id="KAF5745701.1"/>
    </source>
</evidence>
<dbReference type="InParanoid" id="A0A7J7DH77"/>
<organism evidence="3 4">
    <name type="scientific">Tripterygium wilfordii</name>
    <name type="common">Thunder God vine</name>
    <dbReference type="NCBI Taxonomy" id="458696"/>
    <lineage>
        <taxon>Eukaryota</taxon>
        <taxon>Viridiplantae</taxon>
        <taxon>Streptophyta</taxon>
        <taxon>Embryophyta</taxon>
        <taxon>Tracheophyta</taxon>
        <taxon>Spermatophyta</taxon>
        <taxon>Magnoliopsida</taxon>
        <taxon>eudicotyledons</taxon>
        <taxon>Gunneridae</taxon>
        <taxon>Pentapetalae</taxon>
        <taxon>rosids</taxon>
        <taxon>fabids</taxon>
        <taxon>Celastrales</taxon>
        <taxon>Celastraceae</taxon>
        <taxon>Tripterygium</taxon>
    </lineage>
</organism>
<feature type="domain" description="BURP" evidence="2">
    <location>
        <begin position="49"/>
        <end position="266"/>
    </location>
</feature>
<dbReference type="FunCoup" id="A0A7J7DH77">
    <property type="interactions" value="33"/>
</dbReference>
<feature type="chain" id="PRO_5029522533" description="BURP domain-containing protein" evidence="1">
    <location>
        <begin position="28"/>
        <end position="273"/>
    </location>
</feature>
<comment type="caution">
    <text evidence="3">The sequence shown here is derived from an EMBL/GenBank/DDBJ whole genome shotgun (WGS) entry which is preliminary data.</text>
</comment>
<dbReference type="Proteomes" id="UP000593562">
    <property type="component" value="Unassembled WGS sequence"/>
</dbReference>
<dbReference type="InterPro" id="IPR004873">
    <property type="entry name" value="BURP_dom"/>
</dbReference>
<dbReference type="InterPro" id="IPR044816">
    <property type="entry name" value="BURP"/>
</dbReference>
<evidence type="ECO:0000313" key="4">
    <source>
        <dbReference type="Proteomes" id="UP000593562"/>
    </source>
</evidence>
<sequence length="273" mass="30697">MDTKIESCTMFMLLFLVIMFGPGIGAAEDTVKAYSSSHMDHMDPQLMVFFTMNNLKLGHKMPIYFPKKDPSSSPQFLPKEEADSIPFSYDKLQYLLHFFSATQGTPQAQAIADTLRQCAIKPIEGEIKFCANSLESMIEFVQNTFGLDSHFQVLSTKHFTKSGITLQNYTVVEMPEEVAAPKIVACHTIPYPYAVFYCHSQESENKVFKVLLVGDNGDRVEAVAVCHMDTSHWSRKHASFRVLGIEPGSSHVCHFFPEDNLVWVPEPTLISDA</sequence>
<dbReference type="EMBL" id="JAAARO010000007">
    <property type="protein sequence ID" value="KAF5745701.1"/>
    <property type="molecule type" value="Genomic_DNA"/>
</dbReference>
<accession>A0A7J7DH77</accession>
<dbReference type="Pfam" id="PF03181">
    <property type="entry name" value="BURP"/>
    <property type="match status" value="1"/>
</dbReference>
<evidence type="ECO:0000259" key="2">
    <source>
        <dbReference type="PROSITE" id="PS51277"/>
    </source>
</evidence>
<proteinExistence type="predicted"/>
<gene>
    <name evidence="3" type="ORF">HS088_TW07G01293</name>
</gene>
<evidence type="ECO:0000256" key="1">
    <source>
        <dbReference type="SAM" id="SignalP"/>
    </source>
</evidence>
<keyword evidence="4" id="KW-1185">Reference proteome</keyword>
<dbReference type="PROSITE" id="PS51277">
    <property type="entry name" value="BURP"/>
    <property type="match status" value="1"/>
</dbReference>
<name>A0A7J7DH77_TRIWF</name>
<dbReference type="PANTHER" id="PTHR31236:SF32">
    <property type="entry name" value="BURP DOMAIN PROTEIN USPL1-LIKE"/>
    <property type="match status" value="1"/>
</dbReference>
<reference evidence="3 4" key="1">
    <citation type="journal article" date="2020" name="Nat. Commun.">
        <title>Genome of Tripterygium wilfordii and identification of cytochrome P450 involved in triptolide biosynthesis.</title>
        <authorList>
            <person name="Tu L."/>
            <person name="Su P."/>
            <person name="Zhang Z."/>
            <person name="Gao L."/>
            <person name="Wang J."/>
            <person name="Hu T."/>
            <person name="Zhou J."/>
            <person name="Zhang Y."/>
            <person name="Zhao Y."/>
            <person name="Liu Y."/>
            <person name="Song Y."/>
            <person name="Tong Y."/>
            <person name="Lu Y."/>
            <person name="Yang J."/>
            <person name="Xu C."/>
            <person name="Jia M."/>
            <person name="Peters R.J."/>
            <person name="Huang L."/>
            <person name="Gao W."/>
        </authorList>
    </citation>
    <scope>NUCLEOTIDE SEQUENCE [LARGE SCALE GENOMIC DNA]</scope>
    <source>
        <strain evidence="4">cv. XIE 37</strain>
        <tissue evidence="3">Leaf</tissue>
    </source>
</reference>
<protein>
    <recommendedName>
        <fullName evidence="2">BURP domain-containing protein</fullName>
    </recommendedName>
</protein>